<dbReference type="InterPro" id="IPR054384">
    <property type="entry name" value="SecDF_P1_head"/>
</dbReference>
<dbReference type="InterPro" id="IPR048634">
    <property type="entry name" value="SecD_SecF_C"/>
</dbReference>
<dbReference type="InterPro" id="IPR022813">
    <property type="entry name" value="SecD/SecF_arch_bac"/>
</dbReference>
<organism evidence="15 16">
    <name type="scientific">Emticicia soli</name>
    <dbReference type="NCBI Taxonomy" id="2027878"/>
    <lineage>
        <taxon>Bacteria</taxon>
        <taxon>Pseudomonadati</taxon>
        <taxon>Bacteroidota</taxon>
        <taxon>Cytophagia</taxon>
        <taxon>Cytophagales</taxon>
        <taxon>Leadbetterellaceae</taxon>
        <taxon>Emticicia</taxon>
    </lineage>
</organism>
<dbReference type="Gene3D" id="3.30.1360.200">
    <property type="match status" value="1"/>
</dbReference>
<feature type="transmembrane region" description="Helical" evidence="9">
    <location>
        <begin position="634"/>
        <end position="653"/>
    </location>
</feature>
<dbReference type="EMBL" id="JBHULC010000038">
    <property type="protein sequence ID" value="MFD2523706.1"/>
    <property type="molecule type" value="Genomic_DNA"/>
</dbReference>
<comment type="similarity">
    <text evidence="9">Belongs to the SecD/SecF family. SecD subfamily.</text>
</comment>
<dbReference type="SUPFAM" id="SSF82866">
    <property type="entry name" value="Multidrug efflux transporter AcrB transmembrane domain"/>
    <property type="match status" value="2"/>
</dbReference>
<dbReference type="InterPro" id="IPR048631">
    <property type="entry name" value="SecD_1st"/>
</dbReference>
<evidence type="ECO:0000256" key="10">
    <source>
        <dbReference type="HAMAP-Rule" id="MF_01464"/>
    </source>
</evidence>
<feature type="region of interest" description="Disordered" evidence="11">
    <location>
        <begin position="267"/>
        <end position="312"/>
    </location>
</feature>
<evidence type="ECO:0000313" key="15">
    <source>
        <dbReference type="EMBL" id="MFD2523706.1"/>
    </source>
</evidence>
<feature type="transmembrane region" description="Helical" evidence="9">
    <location>
        <begin position="505"/>
        <end position="525"/>
    </location>
</feature>
<evidence type="ECO:0000256" key="5">
    <source>
        <dbReference type="ARBA" id="ARBA00022927"/>
    </source>
</evidence>
<evidence type="ECO:0000256" key="1">
    <source>
        <dbReference type="ARBA" id="ARBA00004651"/>
    </source>
</evidence>
<dbReference type="NCBIfam" id="TIGR01129">
    <property type="entry name" value="secD"/>
    <property type="match status" value="1"/>
</dbReference>
<comment type="subunit">
    <text evidence="9">Forms a complex with SecF. Part of the essential Sec protein translocation apparatus which comprises SecA, SecYEG and auxiliary proteins SecDF. Other proteins may also be involved.</text>
</comment>
<dbReference type="Gene3D" id="3.30.70.3220">
    <property type="match status" value="1"/>
</dbReference>
<evidence type="ECO:0000256" key="11">
    <source>
        <dbReference type="SAM" id="MobiDB-lite"/>
    </source>
</evidence>
<keyword evidence="16" id="KW-1185">Reference proteome</keyword>
<feature type="domain" description="Protein translocase subunit SecDF P1" evidence="13">
    <location>
        <begin position="182"/>
        <end position="239"/>
    </location>
</feature>
<dbReference type="InterPro" id="IPR005665">
    <property type="entry name" value="SecF_bac"/>
</dbReference>
<feature type="compositionally biased region" description="Low complexity" evidence="11">
    <location>
        <begin position="267"/>
        <end position="289"/>
    </location>
</feature>
<evidence type="ECO:0000256" key="3">
    <source>
        <dbReference type="ARBA" id="ARBA00022475"/>
    </source>
</evidence>
<proteinExistence type="inferred from homology"/>
<comment type="caution">
    <text evidence="15">The sequence shown here is derived from an EMBL/GenBank/DDBJ whole genome shotgun (WGS) entry which is preliminary data.</text>
</comment>
<comment type="subcellular location">
    <subcellularLocation>
        <location evidence="1 9">Cell membrane</location>
        <topology evidence="1 9">Multi-pass membrane protein</topology>
    </subcellularLocation>
</comment>
<name>A0ABW5JCA5_9BACT</name>
<protein>
    <recommendedName>
        <fullName evidence="9 10">Multifunctional fusion protein</fullName>
    </recommendedName>
    <domain>
        <recommendedName>
            <fullName evidence="9">Protein translocase subunit SecD</fullName>
        </recommendedName>
    </domain>
    <domain>
        <recommendedName>
            <fullName evidence="10">Protein-export membrane protein SecF</fullName>
        </recommendedName>
    </domain>
</protein>
<evidence type="ECO:0000259" key="14">
    <source>
        <dbReference type="Pfam" id="PF22599"/>
    </source>
</evidence>
<feature type="transmembrane region" description="Helical" evidence="9">
    <location>
        <begin position="687"/>
        <end position="705"/>
    </location>
</feature>
<keyword evidence="6 9" id="KW-1133">Transmembrane helix</keyword>
<reference evidence="16" key="1">
    <citation type="journal article" date="2019" name="Int. J. Syst. Evol. Microbiol.">
        <title>The Global Catalogue of Microorganisms (GCM) 10K type strain sequencing project: providing services to taxonomists for standard genome sequencing and annotation.</title>
        <authorList>
            <consortium name="The Broad Institute Genomics Platform"/>
            <consortium name="The Broad Institute Genome Sequencing Center for Infectious Disease"/>
            <person name="Wu L."/>
            <person name="Ma J."/>
        </authorList>
    </citation>
    <scope>NUCLEOTIDE SEQUENCE [LARGE SCALE GENOMIC DNA]</scope>
    <source>
        <strain evidence="16">KCTC 52344</strain>
    </source>
</reference>
<dbReference type="InterPro" id="IPR005791">
    <property type="entry name" value="SecD"/>
</dbReference>
<dbReference type="Pfam" id="PF22599">
    <property type="entry name" value="SecDF_P1_head"/>
    <property type="match status" value="1"/>
</dbReference>
<feature type="domain" description="SecDF P1 head subdomain" evidence="14">
    <location>
        <begin position="389"/>
        <end position="484"/>
    </location>
</feature>
<gene>
    <name evidence="15" type="primary">secDF</name>
    <name evidence="9" type="synonym">secD</name>
    <name evidence="10" type="synonym">secF</name>
    <name evidence="15" type="ORF">ACFSR2_22595</name>
</gene>
<dbReference type="NCBIfam" id="TIGR00916">
    <property type="entry name" value="2A0604s01"/>
    <property type="match status" value="1"/>
</dbReference>
<feature type="transmembrane region" description="Helical" evidence="9">
    <location>
        <begin position="836"/>
        <end position="858"/>
    </location>
</feature>
<keyword evidence="3 9" id="KW-1003">Cell membrane</keyword>
<dbReference type="Pfam" id="PF07549">
    <property type="entry name" value="Sec_GG"/>
    <property type="match status" value="2"/>
</dbReference>
<keyword evidence="4 9" id="KW-0812">Transmembrane</keyword>
<keyword evidence="2 9" id="KW-0813">Transport</keyword>
<dbReference type="Pfam" id="PF02355">
    <property type="entry name" value="SecD_SecF_C"/>
    <property type="match status" value="2"/>
</dbReference>
<feature type="transmembrane region" description="Helical" evidence="9">
    <location>
        <begin position="609"/>
        <end position="628"/>
    </location>
</feature>
<dbReference type="HAMAP" id="MF_01464_B">
    <property type="entry name" value="SecF_B"/>
    <property type="match status" value="1"/>
</dbReference>
<evidence type="ECO:0000256" key="4">
    <source>
        <dbReference type="ARBA" id="ARBA00022692"/>
    </source>
</evidence>
<dbReference type="PANTHER" id="PTHR30081">
    <property type="entry name" value="PROTEIN-EXPORT MEMBRANE PROTEIN SEC"/>
    <property type="match status" value="1"/>
</dbReference>
<keyword evidence="7 9" id="KW-0811">Translocation</keyword>
<comment type="caution">
    <text evidence="9">Lacks conserved residue(s) required for the propagation of feature annotation.</text>
</comment>
<feature type="transmembrane region" description="Helical" evidence="9">
    <location>
        <begin position="924"/>
        <end position="942"/>
    </location>
</feature>
<dbReference type="InterPro" id="IPR055344">
    <property type="entry name" value="SecD_SecF_C_bact"/>
</dbReference>
<dbReference type="RefSeq" id="WP_340233873.1">
    <property type="nucleotide sequence ID" value="NZ_JBBEWC010000001.1"/>
</dbReference>
<keyword evidence="8 9" id="KW-0472">Membrane</keyword>
<dbReference type="NCBIfam" id="NF009585">
    <property type="entry name" value="PRK13024.1-5"/>
    <property type="match status" value="1"/>
</dbReference>
<sequence length="1001" mass="107989">MNNRGGIIALLVAFLGLSAYFLLRTWKANDIRNDAIAFATDAKTGKVDLEKKQRYLDSLWKQPVFLGTTTENLTRQELGLGLDLQGGMSVILEVSPAEIVRSLAGGSRDPKVATAIANAQKRALTNNTNFVDLFADEFKKLDSDTKLARVFSNSSNRGTLSLESSDSQVINYIKKEVDGAFDRAFRIIQTRVDKFGVANPNLQRLSGTNRIQVELPGVDNPDRVRKLLSGAAKLEFCEVYTMQEIAPSFDGLAGILLQMDIDAKGKATTGTTKKDTTATATAASTDTSKNSLSAQLAGGGAKGDSTKKDSASLAQRQNNAFSNLFIPTGYGVAVRTKDIGKVREVMDRSDVRALFPANSSYVFDIKPRPNGTNVNEEIVDMYFVKDLGKAPIEGDVVTNANQDYDERGKPAVEMQMNAEGARKWKALTGANIGRPIAIILDNYVYSAPNVNSEISGGRSSISGNFSIEEAQDLANVLKAGKLPAPTNIISEDIVGATVGSEAAQAGIISSLIGLLVVLGFVLIYYNKAGVIANVALIVNLFLLLGVMASFGATLTLPGIAGMVLSVGVSVDANVLIYERIKEELALGKTFKDAVRDGFKNAMSSIIDSNVTTLITGIVLFAFGTGLILGFATTLLIGIFTSLFSAIFVSRLLFEYYIGKGKTISFTTRWSEKLFKDSQFDFVSKRKLYYTISSAIIIAGVISIAVKGFGLGVDFLGGRTYIAKFEKTVNTEEIESALKPTFEGQAIEVKTFGGFDQVKITTPYQIENTDTEVEKDIQTKVTQALANVNGNKGKLVSSSKVGPTIANDAIWGAVKAVLLSIILVFAYIYIRFRKLAFGYGALVALSHDVLIILGVFSILRGFLPFSLDVDQAFVGAVLTIMGYSMNDTVVVFDRVREYLSEKRDVKEDIPTVINNALNSTLSRTAVTGFSTLLILLVLLIFGGESIRGFVFAMFIGVIVGTYSSLFVATPIVVDGMQRDMKKDAEKLAATPAVVETKKSKKA</sequence>
<evidence type="ECO:0000256" key="6">
    <source>
        <dbReference type="ARBA" id="ARBA00022989"/>
    </source>
</evidence>
<feature type="transmembrane region" description="Helical" evidence="9">
    <location>
        <begin position="558"/>
        <end position="577"/>
    </location>
</feature>
<dbReference type="HAMAP" id="MF_01463_B">
    <property type="entry name" value="SecD_B"/>
    <property type="match status" value="1"/>
</dbReference>
<keyword evidence="5 9" id="KW-0653">Protein transport</keyword>
<dbReference type="NCBIfam" id="TIGR00966">
    <property type="entry name" value="transloc_SecF"/>
    <property type="match status" value="1"/>
</dbReference>
<evidence type="ECO:0000256" key="2">
    <source>
        <dbReference type="ARBA" id="ARBA00022448"/>
    </source>
</evidence>
<dbReference type="PRINTS" id="PR01755">
    <property type="entry name" value="SECFTRNLCASE"/>
</dbReference>
<dbReference type="Pfam" id="PF21760">
    <property type="entry name" value="SecD_1st"/>
    <property type="match status" value="1"/>
</dbReference>
<feature type="domain" description="Protein export membrane protein SecD/SecF C-terminal" evidence="12">
    <location>
        <begin position="486"/>
        <end position="655"/>
    </location>
</feature>
<evidence type="ECO:0000259" key="12">
    <source>
        <dbReference type="Pfam" id="PF02355"/>
    </source>
</evidence>
<evidence type="ECO:0000259" key="13">
    <source>
        <dbReference type="Pfam" id="PF21760"/>
    </source>
</evidence>
<comment type="subunit">
    <text evidence="10">Forms a complex with SecD. Part of the essential Sec protein translocation apparatus which comprises SecA, SecYEG and auxiliary proteins SecDF. Other proteins may also be involved.</text>
</comment>
<dbReference type="PANTHER" id="PTHR30081:SF1">
    <property type="entry name" value="PROTEIN TRANSLOCASE SUBUNIT SECD"/>
    <property type="match status" value="1"/>
</dbReference>
<feature type="transmembrane region" description="Helical" evidence="9">
    <location>
        <begin position="948"/>
        <end position="972"/>
    </location>
</feature>
<evidence type="ECO:0000313" key="16">
    <source>
        <dbReference type="Proteomes" id="UP001597510"/>
    </source>
</evidence>
<feature type="transmembrane region" description="Helical" evidence="9">
    <location>
        <begin position="808"/>
        <end position="829"/>
    </location>
</feature>
<evidence type="ECO:0000256" key="9">
    <source>
        <dbReference type="HAMAP-Rule" id="MF_01463"/>
    </source>
</evidence>
<feature type="transmembrane region" description="Helical" evidence="9">
    <location>
        <begin position="530"/>
        <end position="552"/>
    </location>
</feature>
<dbReference type="Proteomes" id="UP001597510">
    <property type="component" value="Unassembled WGS sequence"/>
</dbReference>
<evidence type="ECO:0000256" key="7">
    <source>
        <dbReference type="ARBA" id="ARBA00023010"/>
    </source>
</evidence>
<dbReference type="Gene3D" id="1.20.1640.10">
    <property type="entry name" value="Multidrug efflux transporter AcrB transmembrane domain"/>
    <property type="match status" value="2"/>
</dbReference>
<dbReference type="InterPro" id="IPR022645">
    <property type="entry name" value="SecD/SecF_bac"/>
</dbReference>
<comment type="similarity">
    <text evidence="10">Belongs to the SecD/SecF family. SecF subfamily.</text>
</comment>
<comment type="function">
    <text evidence="9">Part of the Sec protein translocase complex. Interacts with the SecYEG preprotein conducting channel. SecDF uses the proton motive force (PMF) to complete protein translocation after the ATP-dependent function of SecA.</text>
</comment>
<dbReference type="InterPro" id="IPR022646">
    <property type="entry name" value="SecD/SecF_CS"/>
</dbReference>
<feature type="domain" description="Protein export membrane protein SecD/SecF C-terminal" evidence="12">
    <location>
        <begin position="781"/>
        <end position="973"/>
    </location>
</feature>
<evidence type="ECO:0000256" key="8">
    <source>
        <dbReference type="ARBA" id="ARBA00023136"/>
    </source>
</evidence>
<feature type="transmembrane region" description="Helical" evidence="9">
    <location>
        <begin position="870"/>
        <end position="891"/>
    </location>
</feature>
<accession>A0ABW5JCA5</accession>